<keyword evidence="7" id="KW-0963">Cytoplasm</keyword>
<dbReference type="OrthoDB" id="9805514at2"/>
<comment type="function">
    <text evidence="13">Part of the ABC transporter complex LptBFG involved in the translocation of lipopolysaccharide (LPS) from the inner membrane to the outer membrane. Probably responsible for energy coupling to the transport system.</text>
</comment>
<dbReference type="GO" id="GO:0016887">
    <property type="term" value="F:ATP hydrolysis activity"/>
    <property type="evidence" value="ECO:0007669"/>
    <property type="project" value="InterPro"/>
</dbReference>
<name>A0A518EN12_9BACT</name>
<dbReference type="InterPro" id="IPR051120">
    <property type="entry name" value="ABC_AA/LPS_Transport"/>
</dbReference>
<evidence type="ECO:0000256" key="14">
    <source>
        <dbReference type="ARBA" id="ARBA00026081"/>
    </source>
</evidence>
<dbReference type="InterPro" id="IPR003593">
    <property type="entry name" value="AAA+_ATPase"/>
</dbReference>
<dbReference type="InterPro" id="IPR032823">
    <property type="entry name" value="BCA_ABC_TP_C"/>
</dbReference>
<dbReference type="CDD" id="cd03218">
    <property type="entry name" value="ABC_YhbG"/>
    <property type="match status" value="1"/>
</dbReference>
<keyword evidence="11" id="KW-1278">Translocase</keyword>
<keyword evidence="12" id="KW-0472">Membrane</keyword>
<evidence type="ECO:0000259" key="15">
    <source>
        <dbReference type="PROSITE" id="PS50893"/>
    </source>
</evidence>
<dbReference type="PROSITE" id="PS50893">
    <property type="entry name" value="ABC_TRANSPORTER_2"/>
    <property type="match status" value="1"/>
</dbReference>
<evidence type="ECO:0000256" key="6">
    <source>
        <dbReference type="ARBA" id="ARBA00022475"/>
    </source>
</evidence>
<dbReference type="EMBL" id="CP036434">
    <property type="protein sequence ID" value="QDV05474.1"/>
    <property type="molecule type" value="Genomic_DNA"/>
</dbReference>
<comment type="subunit">
    <text evidence="14">Component of the lipopolysaccharide transport and assembly complex. The LptBFG transporter is composed of two ATP-binding proteins (LptB) and two transmembrane proteins (LptF and LptG).</text>
</comment>
<evidence type="ECO:0000256" key="5">
    <source>
        <dbReference type="ARBA" id="ARBA00022448"/>
    </source>
</evidence>
<dbReference type="PROSITE" id="PS00211">
    <property type="entry name" value="ABC_TRANSPORTER_1"/>
    <property type="match status" value="1"/>
</dbReference>
<evidence type="ECO:0000256" key="1">
    <source>
        <dbReference type="ARBA" id="ARBA00004496"/>
    </source>
</evidence>
<proteinExistence type="inferred from homology"/>
<evidence type="ECO:0000256" key="13">
    <source>
        <dbReference type="ARBA" id="ARBA00024818"/>
    </source>
</evidence>
<comment type="similarity">
    <text evidence="3">Belongs to the ABC transporter superfamily. Outer membrane lipopolysaccharide export (TC 1.B.42) family.</text>
</comment>
<keyword evidence="10 16" id="KW-0067">ATP-binding</keyword>
<dbReference type="Proteomes" id="UP000320390">
    <property type="component" value="Chromosome"/>
</dbReference>
<dbReference type="RefSeq" id="WP_145194877.1">
    <property type="nucleotide sequence ID" value="NZ_CP036434.1"/>
</dbReference>
<dbReference type="GO" id="GO:0005737">
    <property type="term" value="C:cytoplasm"/>
    <property type="evidence" value="ECO:0007669"/>
    <property type="project" value="UniProtKB-SubCell"/>
</dbReference>
<gene>
    <name evidence="16" type="primary">lptB</name>
    <name evidence="16" type="ORF">Poly30_09720</name>
</gene>
<keyword evidence="8" id="KW-0997">Cell inner membrane</keyword>
<dbReference type="Gene3D" id="3.40.50.300">
    <property type="entry name" value="P-loop containing nucleotide triphosphate hydrolases"/>
    <property type="match status" value="1"/>
</dbReference>
<comment type="subcellular location">
    <subcellularLocation>
        <location evidence="2">Cell inner membrane</location>
        <topology evidence="2">Peripheral membrane protein</topology>
        <orientation evidence="2">Cytoplasmic side</orientation>
    </subcellularLocation>
    <subcellularLocation>
        <location evidence="1">Cytoplasm</location>
    </subcellularLocation>
</comment>
<evidence type="ECO:0000256" key="2">
    <source>
        <dbReference type="ARBA" id="ARBA00004515"/>
    </source>
</evidence>
<sequence>MSHKDQPPLDVRGLVKSYKGRRVVDGVGFHVEPGEIVGLLGPNGAGKTTSFRMTVGVVVPDEGTVTLGGKDCTKLPMFRRARLGMGYLPQESSVFRQMTVKDNVLAVLEALPLGRRERHSEAERLLKELELFHLAASRSDTLSGGERRRLELARSLATRPSILLLDEPFAGVDPINVEEIQGLIQQLRDQGIGILITDHNVRETLQSTERAYIIHQGQILREGTAEELIADPKVREVYLGRNFDVAPAARGVSAEEERGLIE</sequence>
<dbReference type="Pfam" id="PF12399">
    <property type="entry name" value="BCA_ABC_TP_C"/>
    <property type="match status" value="1"/>
</dbReference>
<evidence type="ECO:0000313" key="16">
    <source>
        <dbReference type="EMBL" id="QDV05474.1"/>
    </source>
</evidence>
<dbReference type="GO" id="GO:0005524">
    <property type="term" value="F:ATP binding"/>
    <property type="evidence" value="ECO:0007669"/>
    <property type="project" value="UniProtKB-KW"/>
</dbReference>
<dbReference type="InterPro" id="IPR030921">
    <property type="entry name" value="LPS_export_LptB"/>
</dbReference>
<dbReference type="PANTHER" id="PTHR45772">
    <property type="entry name" value="CONSERVED COMPONENT OF ABC TRANSPORTER FOR NATURAL AMINO ACIDS-RELATED"/>
    <property type="match status" value="1"/>
</dbReference>
<evidence type="ECO:0000256" key="9">
    <source>
        <dbReference type="ARBA" id="ARBA00022741"/>
    </source>
</evidence>
<dbReference type="AlphaFoldDB" id="A0A518EN12"/>
<accession>A0A518EN12</accession>
<evidence type="ECO:0000313" key="17">
    <source>
        <dbReference type="Proteomes" id="UP000320390"/>
    </source>
</evidence>
<organism evidence="16 17">
    <name type="scientific">Saltatorellus ferox</name>
    <dbReference type="NCBI Taxonomy" id="2528018"/>
    <lineage>
        <taxon>Bacteria</taxon>
        <taxon>Pseudomonadati</taxon>
        <taxon>Planctomycetota</taxon>
        <taxon>Planctomycetia</taxon>
        <taxon>Planctomycetia incertae sedis</taxon>
        <taxon>Saltatorellus</taxon>
    </lineage>
</organism>
<evidence type="ECO:0000256" key="4">
    <source>
        <dbReference type="ARBA" id="ARBA00017803"/>
    </source>
</evidence>
<evidence type="ECO:0000256" key="7">
    <source>
        <dbReference type="ARBA" id="ARBA00022490"/>
    </source>
</evidence>
<dbReference type="SUPFAM" id="SSF52540">
    <property type="entry name" value="P-loop containing nucleoside triphosphate hydrolases"/>
    <property type="match status" value="1"/>
</dbReference>
<keyword evidence="9" id="KW-0547">Nucleotide-binding</keyword>
<dbReference type="FunFam" id="3.40.50.300:FF:000151">
    <property type="entry name" value="Lipopolysaccharide ABC transporter ATP-binding protein"/>
    <property type="match status" value="1"/>
</dbReference>
<feature type="domain" description="ABC transporter" evidence="15">
    <location>
        <begin position="9"/>
        <end position="241"/>
    </location>
</feature>
<dbReference type="InterPro" id="IPR003439">
    <property type="entry name" value="ABC_transporter-like_ATP-bd"/>
</dbReference>
<keyword evidence="6" id="KW-1003">Cell membrane</keyword>
<dbReference type="NCBIfam" id="TIGR04406">
    <property type="entry name" value="LPS_export_lptB"/>
    <property type="match status" value="1"/>
</dbReference>
<dbReference type="GO" id="GO:0043190">
    <property type="term" value="C:ATP-binding cassette (ABC) transporter complex"/>
    <property type="evidence" value="ECO:0007669"/>
    <property type="project" value="InterPro"/>
</dbReference>
<dbReference type="InterPro" id="IPR027417">
    <property type="entry name" value="P-loop_NTPase"/>
</dbReference>
<dbReference type="GO" id="GO:0055085">
    <property type="term" value="P:transmembrane transport"/>
    <property type="evidence" value="ECO:0007669"/>
    <property type="project" value="InterPro"/>
</dbReference>
<evidence type="ECO:0000256" key="10">
    <source>
        <dbReference type="ARBA" id="ARBA00022840"/>
    </source>
</evidence>
<keyword evidence="5" id="KW-0813">Transport</keyword>
<evidence type="ECO:0000256" key="8">
    <source>
        <dbReference type="ARBA" id="ARBA00022519"/>
    </source>
</evidence>
<keyword evidence="16" id="KW-0378">Hydrolase</keyword>
<dbReference type="Pfam" id="PF00005">
    <property type="entry name" value="ABC_tran"/>
    <property type="match status" value="1"/>
</dbReference>
<keyword evidence="17" id="KW-1185">Reference proteome</keyword>
<dbReference type="InterPro" id="IPR017871">
    <property type="entry name" value="ABC_transporter-like_CS"/>
</dbReference>
<reference evidence="16 17" key="1">
    <citation type="submission" date="2019-02" db="EMBL/GenBank/DDBJ databases">
        <title>Deep-cultivation of Planctomycetes and their phenomic and genomic characterization uncovers novel biology.</title>
        <authorList>
            <person name="Wiegand S."/>
            <person name="Jogler M."/>
            <person name="Boedeker C."/>
            <person name="Pinto D."/>
            <person name="Vollmers J."/>
            <person name="Rivas-Marin E."/>
            <person name="Kohn T."/>
            <person name="Peeters S.H."/>
            <person name="Heuer A."/>
            <person name="Rast P."/>
            <person name="Oberbeckmann S."/>
            <person name="Bunk B."/>
            <person name="Jeske O."/>
            <person name="Meyerdierks A."/>
            <person name="Storesund J.E."/>
            <person name="Kallscheuer N."/>
            <person name="Luecker S."/>
            <person name="Lage O.M."/>
            <person name="Pohl T."/>
            <person name="Merkel B.J."/>
            <person name="Hornburger P."/>
            <person name="Mueller R.-W."/>
            <person name="Bruemmer F."/>
            <person name="Labrenz M."/>
            <person name="Spormann A.M."/>
            <person name="Op den Camp H."/>
            <person name="Overmann J."/>
            <person name="Amann R."/>
            <person name="Jetten M.S.M."/>
            <person name="Mascher T."/>
            <person name="Medema M.H."/>
            <person name="Devos D.P."/>
            <person name="Kaster A.-K."/>
            <person name="Ovreas L."/>
            <person name="Rohde M."/>
            <person name="Galperin M.Y."/>
            <person name="Jogler C."/>
        </authorList>
    </citation>
    <scope>NUCLEOTIDE SEQUENCE [LARGE SCALE GENOMIC DNA]</scope>
    <source>
        <strain evidence="16 17">Poly30</strain>
    </source>
</reference>
<evidence type="ECO:0000256" key="11">
    <source>
        <dbReference type="ARBA" id="ARBA00022967"/>
    </source>
</evidence>
<evidence type="ECO:0000256" key="3">
    <source>
        <dbReference type="ARBA" id="ARBA00010865"/>
    </source>
</evidence>
<protein>
    <recommendedName>
        <fullName evidence="4">Lipopolysaccharide export system ATP-binding protein LptB</fullName>
    </recommendedName>
</protein>
<evidence type="ECO:0000256" key="12">
    <source>
        <dbReference type="ARBA" id="ARBA00023136"/>
    </source>
</evidence>
<dbReference type="PANTHER" id="PTHR45772:SF10">
    <property type="entry name" value="LIPOPOLYSACCHARIDE EXPORT SYSTEM ATP-BINDING PROTEIN LPTB"/>
    <property type="match status" value="1"/>
</dbReference>
<dbReference type="SMART" id="SM00382">
    <property type="entry name" value="AAA"/>
    <property type="match status" value="1"/>
</dbReference>